<evidence type="ECO:0000313" key="6">
    <source>
        <dbReference type="EMBL" id="ORY68507.1"/>
    </source>
</evidence>
<dbReference type="EMBL" id="MCFJ01000003">
    <property type="protein sequence ID" value="ORY68507.1"/>
    <property type="molecule type" value="Genomic_DNA"/>
</dbReference>
<dbReference type="RefSeq" id="XP_040718794.1">
    <property type="nucleotide sequence ID" value="XM_040865197.1"/>
</dbReference>
<dbReference type="Gene3D" id="1.20.1070.10">
    <property type="entry name" value="Rhodopsin 7-helix transmembrane proteins"/>
    <property type="match status" value="1"/>
</dbReference>
<feature type="transmembrane region" description="Helical" evidence="5">
    <location>
        <begin position="166"/>
        <end position="190"/>
    </location>
</feature>
<comment type="subcellular location">
    <subcellularLocation>
        <location evidence="1">Membrane</location>
        <topology evidence="1">Multi-pass membrane protein</topology>
    </subcellularLocation>
</comment>
<keyword evidence="3 5" id="KW-1133">Transmembrane helix</keyword>
<dbReference type="InParanoid" id="A0A1Y2EAS4"/>
<dbReference type="OrthoDB" id="4758789at2759"/>
<protein>
    <submittedName>
        <fullName evidence="6">Uncharacterized protein</fullName>
    </submittedName>
</protein>
<dbReference type="GO" id="GO:0007189">
    <property type="term" value="P:adenylate cyclase-activating G protein-coupled receptor signaling pathway"/>
    <property type="evidence" value="ECO:0007669"/>
    <property type="project" value="TreeGrafter"/>
</dbReference>
<evidence type="ECO:0000256" key="1">
    <source>
        <dbReference type="ARBA" id="ARBA00004141"/>
    </source>
</evidence>
<gene>
    <name evidence="6" type="ORF">BCR38DRAFT_521558</name>
</gene>
<reference evidence="6 7" key="1">
    <citation type="submission" date="2016-07" db="EMBL/GenBank/DDBJ databases">
        <title>Pervasive Adenine N6-methylation of Active Genes in Fungi.</title>
        <authorList>
            <consortium name="DOE Joint Genome Institute"/>
            <person name="Mondo S.J."/>
            <person name="Dannebaum R.O."/>
            <person name="Kuo R.C."/>
            <person name="Labutti K."/>
            <person name="Haridas S."/>
            <person name="Kuo A."/>
            <person name="Salamov A."/>
            <person name="Ahrendt S.R."/>
            <person name="Lipzen A."/>
            <person name="Sullivan W."/>
            <person name="Andreopoulos W.B."/>
            <person name="Clum A."/>
            <person name="Lindquist E."/>
            <person name="Daum C."/>
            <person name="Ramamoorthy G.K."/>
            <person name="Gryganskyi A."/>
            <person name="Culley D."/>
            <person name="Magnuson J.K."/>
            <person name="James T.Y."/>
            <person name="O'Malley M.A."/>
            <person name="Stajich J.E."/>
            <person name="Spatafora J.W."/>
            <person name="Visel A."/>
            <person name="Grigoriev I.V."/>
        </authorList>
    </citation>
    <scope>NUCLEOTIDE SEQUENCE [LARGE SCALE GENOMIC DNA]</scope>
    <source>
        <strain evidence="6 7">CBS 129021</strain>
    </source>
</reference>
<sequence length="531" mass="58361">MAGSTVSLEDIGSISPLPAEYRRGQTAMAVIGLLSLVTTSALWFHITCRLCRWKMKDTKLTHSAAQARDNPTGVDLSLGLAENHYRQAKGSHPLSPEAAEASAAEASRDQNECATLRPRPKGANPLLILIYNLIFADITLAAAYTANVVWLRGDALVVGSPTCKAQGWMVGFGCLTTSGFLATIAMYTYLAIVRGYQPSSRIIIGNIVLLWIFAIIVASLGPLITQSEDYFARQTLWCWISDTHAPWRLSIYSWSFFAMAGTCVLYFLVFRALYREKRSSRFMPHSDSMSIVQSQGDDVEPASPNSNFHNSTPKISTTALRPSGHHPAFLVYPFVYLASAMPLTVGSITPLGRSVGFMAFTGSMLALSGFLDAVLWSSIIAFSSSDDIVNTGLDQFAFMRTPEGRSFGNMVWVQGGAYTEKQPKGRGWWKLGGLGVDRSSSQLSLRYDEICAAESGIQMNVVTTVVVEDDGRAQASTPKDTPLAVPDILTRPKFHRKVYTKLKIPYNVIRMFFRRSVEKAFKLDKTPADCH</sequence>
<organism evidence="6 7">
    <name type="scientific">Pseudomassariella vexata</name>
    <dbReference type="NCBI Taxonomy" id="1141098"/>
    <lineage>
        <taxon>Eukaryota</taxon>
        <taxon>Fungi</taxon>
        <taxon>Dikarya</taxon>
        <taxon>Ascomycota</taxon>
        <taxon>Pezizomycotina</taxon>
        <taxon>Sordariomycetes</taxon>
        <taxon>Xylariomycetidae</taxon>
        <taxon>Amphisphaeriales</taxon>
        <taxon>Pseudomassariaceae</taxon>
        <taxon>Pseudomassariella</taxon>
    </lineage>
</organism>
<dbReference type="Pfam" id="PF00001">
    <property type="entry name" value="7tm_1"/>
    <property type="match status" value="1"/>
</dbReference>
<keyword evidence="4 5" id="KW-0472">Membrane</keyword>
<evidence type="ECO:0000256" key="3">
    <source>
        <dbReference type="ARBA" id="ARBA00022989"/>
    </source>
</evidence>
<keyword evidence="2 5" id="KW-0812">Transmembrane</keyword>
<dbReference type="PANTHER" id="PTHR23112">
    <property type="entry name" value="G PROTEIN-COUPLED RECEPTOR 157-RELATED"/>
    <property type="match status" value="1"/>
</dbReference>
<keyword evidence="7" id="KW-1185">Reference proteome</keyword>
<dbReference type="GO" id="GO:0005886">
    <property type="term" value="C:plasma membrane"/>
    <property type="evidence" value="ECO:0007669"/>
    <property type="project" value="TreeGrafter"/>
</dbReference>
<name>A0A1Y2EAS4_9PEZI</name>
<feature type="transmembrane region" description="Helical" evidence="5">
    <location>
        <begin position="329"/>
        <end position="349"/>
    </location>
</feature>
<dbReference type="STRING" id="1141098.A0A1Y2EAS4"/>
<feature type="transmembrane region" description="Helical" evidence="5">
    <location>
        <begin position="126"/>
        <end position="146"/>
    </location>
</feature>
<dbReference type="GeneID" id="63781409"/>
<feature type="transmembrane region" description="Helical" evidence="5">
    <location>
        <begin position="251"/>
        <end position="274"/>
    </location>
</feature>
<accession>A0A1Y2EAS4</accession>
<evidence type="ECO:0000313" key="7">
    <source>
        <dbReference type="Proteomes" id="UP000193689"/>
    </source>
</evidence>
<dbReference type="SUPFAM" id="SSF81321">
    <property type="entry name" value="Family A G protein-coupled receptor-like"/>
    <property type="match status" value="1"/>
</dbReference>
<dbReference type="CDD" id="cd00637">
    <property type="entry name" value="7tm_classA_rhodopsin-like"/>
    <property type="match status" value="1"/>
</dbReference>
<feature type="transmembrane region" description="Helical" evidence="5">
    <location>
        <begin position="202"/>
        <end position="224"/>
    </location>
</feature>
<evidence type="ECO:0000256" key="4">
    <source>
        <dbReference type="ARBA" id="ARBA00023136"/>
    </source>
</evidence>
<proteinExistence type="predicted"/>
<feature type="transmembrane region" description="Helical" evidence="5">
    <location>
        <begin position="355"/>
        <end position="376"/>
    </location>
</feature>
<evidence type="ECO:0000256" key="5">
    <source>
        <dbReference type="SAM" id="Phobius"/>
    </source>
</evidence>
<dbReference type="Proteomes" id="UP000193689">
    <property type="component" value="Unassembled WGS sequence"/>
</dbReference>
<dbReference type="InterPro" id="IPR000276">
    <property type="entry name" value="GPCR_Rhodpsn"/>
</dbReference>
<evidence type="ECO:0000256" key="2">
    <source>
        <dbReference type="ARBA" id="ARBA00022692"/>
    </source>
</evidence>
<dbReference type="GO" id="GO:0004930">
    <property type="term" value="F:G protein-coupled receptor activity"/>
    <property type="evidence" value="ECO:0007669"/>
    <property type="project" value="InterPro"/>
</dbReference>
<comment type="caution">
    <text evidence="6">The sequence shown here is derived from an EMBL/GenBank/DDBJ whole genome shotgun (WGS) entry which is preliminary data.</text>
</comment>
<dbReference type="PANTHER" id="PTHR23112:SF37">
    <property type="entry name" value="G PROTEIN-COUPLED RECEPTOR GPR1"/>
    <property type="match status" value="1"/>
</dbReference>
<dbReference type="AlphaFoldDB" id="A0A1Y2EAS4"/>
<feature type="transmembrane region" description="Helical" evidence="5">
    <location>
        <begin position="26"/>
        <end position="46"/>
    </location>
</feature>